<feature type="compositionally biased region" description="Acidic residues" evidence="1">
    <location>
        <begin position="21"/>
        <end position="31"/>
    </location>
</feature>
<feature type="domain" description="SPOR" evidence="2">
    <location>
        <begin position="48"/>
        <end position="127"/>
    </location>
</feature>
<evidence type="ECO:0000259" key="2">
    <source>
        <dbReference type="PROSITE" id="PS51724"/>
    </source>
</evidence>
<dbReference type="AlphaFoldDB" id="A0A540VVF8"/>
<dbReference type="GO" id="GO:0030428">
    <property type="term" value="C:cell septum"/>
    <property type="evidence" value="ECO:0007669"/>
    <property type="project" value="TreeGrafter"/>
</dbReference>
<dbReference type="EMBL" id="VIFK01000006">
    <property type="protein sequence ID" value="TQF00733.1"/>
    <property type="molecule type" value="Genomic_DNA"/>
</dbReference>
<gene>
    <name evidence="3" type="ORF">FKY71_02105</name>
</gene>
<evidence type="ECO:0000313" key="3">
    <source>
        <dbReference type="EMBL" id="TQF00733.1"/>
    </source>
</evidence>
<reference evidence="3 4" key="1">
    <citation type="submission" date="2019-06" db="EMBL/GenBank/DDBJ databases">
        <title>Metagenome assembled Genome of Spiribacter salinus SL48-SHIP from the microbial mat of Salt Lake 48 (Novosibirsk region, Russia).</title>
        <authorList>
            <person name="Shipova A."/>
            <person name="Rozanov A.S."/>
            <person name="Bryanskaya A.V."/>
            <person name="Peltek S.E."/>
        </authorList>
    </citation>
    <scope>NUCLEOTIDE SEQUENCE [LARGE SCALE GENOMIC DNA]</scope>
    <source>
        <strain evidence="3">SL48-SHIP-2</strain>
    </source>
</reference>
<comment type="caution">
    <text evidence="3">The sequence shown here is derived from an EMBL/GenBank/DDBJ whole genome shotgun (WGS) entry which is preliminary data.</text>
</comment>
<organism evidence="3 4">
    <name type="scientific">Spiribacter salinus</name>
    <dbReference type="NCBI Taxonomy" id="1335746"/>
    <lineage>
        <taxon>Bacteria</taxon>
        <taxon>Pseudomonadati</taxon>
        <taxon>Pseudomonadota</taxon>
        <taxon>Gammaproteobacteria</taxon>
        <taxon>Chromatiales</taxon>
        <taxon>Ectothiorhodospiraceae</taxon>
        <taxon>Spiribacter</taxon>
    </lineage>
</organism>
<dbReference type="STRING" id="1260251.SPISAL_06435"/>
<dbReference type="Proteomes" id="UP000315400">
    <property type="component" value="Unassembled WGS sequence"/>
</dbReference>
<dbReference type="InterPro" id="IPR007730">
    <property type="entry name" value="SPOR-like_dom"/>
</dbReference>
<evidence type="ECO:0000313" key="4">
    <source>
        <dbReference type="Proteomes" id="UP000315400"/>
    </source>
</evidence>
<sequence>MPALPEADLLEDPPEAPSEAPPEELPEDAAPEDVVTSEPAPEADESVPEAEPAFFVQVGAFGSRENAEGLAARLRDDGFGMRLVEEGGDGQVSYRVQAGPYDDRAEAEEQAQALADQHELPGFIIEP</sequence>
<dbReference type="PROSITE" id="PS51724">
    <property type="entry name" value="SPOR"/>
    <property type="match status" value="1"/>
</dbReference>
<dbReference type="InterPro" id="IPR052521">
    <property type="entry name" value="Cell_div_SPOR-domain"/>
</dbReference>
<dbReference type="GO" id="GO:0032153">
    <property type="term" value="C:cell division site"/>
    <property type="evidence" value="ECO:0007669"/>
    <property type="project" value="TreeGrafter"/>
</dbReference>
<feature type="region of interest" description="Disordered" evidence="1">
    <location>
        <begin position="1"/>
        <end position="52"/>
    </location>
</feature>
<dbReference type="PANTHER" id="PTHR38687:SF1">
    <property type="entry name" value="CELL DIVISION PROTEIN DEDD"/>
    <property type="match status" value="1"/>
</dbReference>
<dbReference type="Pfam" id="PF05036">
    <property type="entry name" value="SPOR"/>
    <property type="match status" value="1"/>
</dbReference>
<dbReference type="GO" id="GO:0032506">
    <property type="term" value="P:cytokinetic process"/>
    <property type="evidence" value="ECO:0007669"/>
    <property type="project" value="TreeGrafter"/>
</dbReference>
<proteinExistence type="predicted"/>
<protein>
    <submittedName>
        <fullName evidence="3">SPOR domain-containing protein</fullName>
    </submittedName>
</protein>
<dbReference type="Gene3D" id="3.30.70.1070">
    <property type="entry name" value="Sporulation related repeat"/>
    <property type="match status" value="1"/>
</dbReference>
<name>A0A540VVF8_9GAMM</name>
<evidence type="ECO:0000256" key="1">
    <source>
        <dbReference type="SAM" id="MobiDB-lite"/>
    </source>
</evidence>
<dbReference type="GO" id="GO:0042834">
    <property type="term" value="F:peptidoglycan binding"/>
    <property type="evidence" value="ECO:0007669"/>
    <property type="project" value="InterPro"/>
</dbReference>
<dbReference type="PANTHER" id="PTHR38687">
    <property type="entry name" value="CELL DIVISION PROTEIN DEDD-RELATED"/>
    <property type="match status" value="1"/>
</dbReference>
<accession>A0A540VVF8</accession>
<dbReference type="SUPFAM" id="SSF110997">
    <property type="entry name" value="Sporulation related repeat"/>
    <property type="match status" value="1"/>
</dbReference>
<dbReference type="InterPro" id="IPR036680">
    <property type="entry name" value="SPOR-like_sf"/>
</dbReference>